<organism evidence="1 2">
    <name type="scientific">Malus domestica</name>
    <name type="common">Apple</name>
    <name type="synonym">Pyrus malus</name>
    <dbReference type="NCBI Taxonomy" id="3750"/>
    <lineage>
        <taxon>Eukaryota</taxon>
        <taxon>Viridiplantae</taxon>
        <taxon>Streptophyta</taxon>
        <taxon>Embryophyta</taxon>
        <taxon>Tracheophyta</taxon>
        <taxon>Spermatophyta</taxon>
        <taxon>Magnoliopsida</taxon>
        <taxon>eudicotyledons</taxon>
        <taxon>Gunneridae</taxon>
        <taxon>Pentapetalae</taxon>
        <taxon>rosids</taxon>
        <taxon>fabids</taxon>
        <taxon>Rosales</taxon>
        <taxon>Rosaceae</taxon>
        <taxon>Amygdaloideae</taxon>
        <taxon>Maleae</taxon>
        <taxon>Malus</taxon>
    </lineage>
</organism>
<name>A0A498K8D0_MALDO</name>
<protein>
    <submittedName>
        <fullName evidence="1">Uncharacterized protein</fullName>
    </submittedName>
</protein>
<evidence type="ECO:0000313" key="2">
    <source>
        <dbReference type="Proteomes" id="UP000290289"/>
    </source>
</evidence>
<proteinExistence type="predicted"/>
<dbReference type="AlphaFoldDB" id="A0A498K8D0"/>
<dbReference type="Proteomes" id="UP000290289">
    <property type="component" value="Chromosome 4"/>
</dbReference>
<dbReference type="EMBL" id="RDQH01000330">
    <property type="protein sequence ID" value="RXI01893.1"/>
    <property type="molecule type" value="Genomic_DNA"/>
</dbReference>
<sequence>MRDLLSFVHPASACPYSQAANSNFPSSHALDATHATVPCTATSPFVQKTSSLTANTRQHQNVGTFSSGL</sequence>
<comment type="caution">
    <text evidence="1">The sequence shown here is derived from an EMBL/GenBank/DDBJ whole genome shotgun (WGS) entry which is preliminary data.</text>
</comment>
<accession>A0A498K8D0</accession>
<evidence type="ECO:0000313" key="1">
    <source>
        <dbReference type="EMBL" id="RXI01893.1"/>
    </source>
</evidence>
<keyword evidence="2" id="KW-1185">Reference proteome</keyword>
<reference evidence="1 2" key="1">
    <citation type="submission" date="2018-10" db="EMBL/GenBank/DDBJ databases">
        <title>A high-quality apple genome assembly.</title>
        <authorList>
            <person name="Hu J."/>
        </authorList>
    </citation>
    <scope>NUCLEOTIDE SEQUENCE [LARGE SCALE GENOMIC DNA]</scope>
    <source>
        <strain evidence="2">cv. HFTH1</strain>
        <tissue evidence="1">Young leaf</tissue>
    </source>
</reference>
<gene>
    <name evidence="1" type="ORF">DVH24_015242</name>
</gene>